<feature type="transmembrane region" description="Helical" evidence="1">
    <location>
        <begin position="66"/>
        <end position="85"/>
    </location>
</feature>
<dbReference type="Pfam" id="PF08560">
    <property type="entry name" value="DUF1757"/>
    <property type="match status" value="1"/>
</dbReference>
<keyword evidence="1" id="KW-0472">Membrane</keyword>
<dbReference type="EMBL" id="HBIC01052304">
    <property type="protein sequence ID" value="CAE0297919.1"/>
    <property type="molecule type" value="Transcribed_RNA"/>
</dbReference>
<dbReference type="InterPro" id="IPR013869">
    <property type="entry name" value="DUF1757"/>
</dbReference>
<accession>A0A7S3HKX2</accession>
<evidence type="ECO:0000313" key="2">
    <source>
        <dbReference type="EMBL" id="CAE0297919.1"/>
    </source>
</evidence>
<keyword evidence="1" id="KW-1133">Transmembrane helix</keyword>
<protein>
    <submittedName>
        <fullName evidence="2">Uncharacterized protein</fullName>
    </submittedName>
</protein>
<dbReference type="AlphaFoldDB" id="A0A7S3HKX2"/>
<proteinExistence type="predicted"/>
<sequence length="174" mass="18433">MESTNFSRRIDETCYDADSLPTYPARVLAVHVAQKGVQAGALGGLLMVPVISYLRKLPLRTAWTRVMVPAPFIGTAISLSMLFAMDYYKPMGLEGVDDRAFRIMNNAGQVKVDKYSTVAMAAGAAIGAVTIGGLSAILAGASTGVAAGVGVYSAEKAGWVETLKEFKLPEINKD</sequence>
<keyword evidence="1" id="KW-0812">Transmembrane</keyword>
<feature type="transmembrane region" description="Helical" evidence="1">
    <location>
        <begin position="118"/>
        <end position="139"/>
    </location>
</feature>
<gene>
    <name evidence="2" type="ORF">SELO1098_LOCUS26773</name>
</gene>
<evidence type="ECO:0000256" key="1">
    <source>
        <dbReference type="SAM" id="Phobius"/>
    </source>
</evidence>
<name>A0A7S3HKX2_9STRA</name>
<organism evidence="2">
    <name type="scientific">Spumella elongata</name>
    <dbReference type="NCBI Taxonomy" id="89044"/>
    <lineage>
        <taxon>Eukaryota</taxon>
        <taxon>Sar</taxon>
        <taxon>Stramenopiles</taxon>
        <taxon>Ochrophyta</taxon>
        <taxon>Chrysophyceae</taxon>
        <taxon>Chromulinales</taxon>
        <taxon>Chromulinaceae</taxon>
        <taxon>Spumella</taxon>
    </lineage>
</organism>
<reference evidence="2" key="1">
    <citation type="submission" date="2021-01" db="EMBL/GenBank/DDBJ databases">
        <authorList>
            <person name="Corre E."/>
            <person name="Pelletier E."/>
            <person name="Niang G."/>
            <person name="Scheremetjew M."/>
            <person name="Finn R."/>
            <person name="Kale V."/>
            <person name="Holt S."/>
            <person name="Cochrane G."/>
            <person name="Meng A."/>
            <person name="Brown T."/>
            <person name="Cohen L."/>
        </authorList>
    </citation>
    <scope>NUCLEOTIDE SEQUENCE</scope>
    <source>
        <strain evidence="2">CCAP 955/1</strain>
    </source>
</reference>